<dbReference type="RefSeq" id="WP_340234960.1">
    <property type="nucleotide sequence ID" value="NZ_JBBEWC010000003.1"/>
</dbReference>
<name>A0ABW5J7W9_9BACT</name>
<dbReference type="EMBL" id="JBHULC010000008">
    <property type="protein sequence ID" value="MFD2521005.1"/>
    <property type="molecule type" value="Genomic_DNA"/>
</dbReference>
<keyword evidence="2" id="KW-1185">Reference proteome</keyword>
<comment type="caution">
    <text evidence="1">The sequence shown here is derived from an EMBL/GenBank/DDBJ whole genome shotgun (WGS) entry which is preliminary data.</text>
</comment>
<reference evidence="2" key="1">
    <citation type="journal article" date="2019" name="Int. J. Syst. Evol. Microbiol.">
        <title>The Global Catalogue of Microorganisms (GCM) 10K type strain sequencing project: providing services to taxonomists for standard genome sequencing and annotation.</title>
        <authorList>
            <consortium name="The Broad Institute Genomics Platform"/>
            <consortium name="The Broad Institute Genome Sequencing Center for Infectious Disease"/>
            <person name="Wu L."/>
            <person name="Ma J."/>
        </authorList>
    </citation>
    <scope>NUCLEOTIDE SEQUENCE [LARGE SCALE GENOMIC DNA]</scope>
    <source>
        <strain evidence="2">KCTC 52344</strain>
    </source>
</reference>
<gene>
    <name evidence="1" type="ORF">ACFSR2_08930</name>
</gene>
<evidence type="ECO:0000313" key="2">
    <source>
        <dbReference type="Proteomes" id="UP001597510"/>
    </source>
</evidence>
<organism evidence="1 2">
    <name type="scientific">Emticicia soli</name>
    <dbReference type="NCBI Taxonomy" id="2027878"/>
    <lineage>
        <taxon>Bacteria</taxon>
        <taxon>Pseudomonadati</taxon>
        <taxon>Bacteroidota</taxon>
        <taxon>Cytophagia</taxon>
        <taxon>Cytophagales</taxon>
        <taxon>Leadbetterellaceae</taxon>
        <taxon>Emticicia</taxon>
    </lineage>
</organism>
<sequence length="99" mass="11724">MRIIAIKTLKEFIDKYPDSQASIQEWIKKMSKASYKTPQEVVSDYKGADFVGNSRIIFNIARNKYRMVVAFRYDKQICWIKFIGTHTEYDKIDAKTIEF</sequence>
<dbReference type="InterPro" id="IPR018669">
    <property type="entry name" value="Toxin_HigB"/>
</dbReference>
<dbReference type="Pfam" id="PF09907">
    <property type="entry name" value="HigB_toxin"/>
    <property type="match status" value="1"/>
</dbReference>
<proteinExistence type="predicted"/>
<accession>A0ABW5J7W9</accession>
<evidence type="ECO:0000313" key="1">
    <source>
        <dbReference type="EMBL" id="MFD2521005.1"/>
    </source>
</evidence>
<dbReference type="Proteomes" id="UP001597510">
    <property type="component" value="Unassembled WGS sequence"/>
</dbReference>
<protein>
    <submittedName>
        <fullName evidence="1">Type II toxin-antitoxin system HigB family toxin</fullName>
    </submittedName>
</protein>